<evidence type="ECO:0000256" key="1">
    <source>
        <dbReference type="ARBA" id="ARBA00000316"/>
    </source>
</evidence>
<dbReference type="UniPathway" id="UPA00042">
    <property type="reaction ID" value="UER00497"/>
</dbReference>
<feature type="binding site" evidence="5 7">
    <location>
        <position position="310"/>
    </location>
    <ligand>
        <name>substrate</name>
    </ligand>
</feature>
<dbReference type="EMBL" id="LSGP01000025">
    <property type="protein sequence ID" value="KYZ75229.1"/>
    <property type="molecule type" value="Genomic_DNA"/>
</dbReference>
<dbReference type="PRINTS" id="PR00992">
    <property type="entry name" value="ALARACEMASE"/>
</dbReference>
<protein>
    <recommendedName>
        <fullName evidence="5">Alanine racemase</fullName>
        <ecNumber evidence="5">5.1.1.1</ecNumber>
    </recommendedName>
</protein>
<dbReference type="EC" id="5.1.1.1" evidence="5"/>
<comment type="similarity">
    <text evidence="5">Belongs to the alanine racemase family.</text>
</comment>
<sequence>MRPTIAYVDLAAIRHNMSTIRKAVSPTAEIIAVVKANAYGHGAVPVSKAVLASGADSLAVAIPEEGGQLRQAGITAPILILGLSLPEEAPYYVEQNLTATVSTIEGVMALSQAARQLGQKANLMVKLDTGMGRIGLLPAQAFDFIQTVSKLPEIELRGIMTHLASADAADKTSAYRQLAVFEQLGQTLRDSNLSVPVLSAANSATIIDLPAGHLSAVRPGIILYGLPPSEQMKNQLDLQPAMEFKTKIVYIKRVPKGTPVSYGGTYTTTKDVYLATLPIGYADGYSRHLSNKASVLINGKRRQLVGRVCMDQVIVELGETCDASIGDEVVLFGRQGSEEITVTELAGLAGTINYELVCAVSQRVPRVYLNE</sequence>
<name>A0A154BMN0_ANASB</name>
<dbReference type="CDD" id="cd00430">
    <property type="entry name" value="PLPDE_III_AR"/>
    <property type="match status" value="1"/>
</dbReference>
<feature type="modified residue" description="N6-(pyridoxal phosphate)lysine" evidence="5 6">
    <location>
        <position position="35"/>
    </location>
</feature>
<keyword evidence="4 5" id="KW-0413">Isomerase</keyword>
<dbReference type="InterPro" id="IPR011079">
    <property type="entry name" value="Ala_racemase_C"/>
</dbReference>
<evidence type="ECO:0000313" key="9">
    <source>
        <dbReference type="EMBL" id="KYZ75229.1"/>
    </source>
</evidence>
<dbReference type="GO" id="GO:0030632">
    <property type="term" value="P:D-alanine biosynthetic process"/>
    <property type="evidence" value="ECO:0007669"/>
    <property type="project" value="UniProtKB-UniRule"/>
</dbReference>
<dbReference type="GO" id="GO:0030170">
    <property type="term" value="F:pyridoxal phosphate binding"/>
    <property type="evidence" value="ECO:0007669"/>
    <property type="project" value="UniProtKB-UniRule"/>
</dbReference>
<dbReference type="NCBIfam" id="TIGR00492">
    <property type="entry name" value="alr"/>
    <property type="match status" value="1"/>
</dbReference>
<dbReference type="InterPro" id="IPR029066">
    <property type="entry name" value="PLP-binding_barrel"/>
</dbReference>
<dbReference type="Proteomes" id="UP000076268">
    <property type="component" value="Unassembled WGS sequence"/>
</dbReference>
<dbReference type="GO" id="GO:0008784">
    <property type="term" value="F:alanine racemase activity"/>
    <property type="evidence" value="ECO:0007669"/>
    <property type="project" value="UniProtKB-UniRule"/>
</dbReference>
<feature type="active site" description="Proton acceptor; specific for D-alanine" evidence="5">
    <location>
        <position position="35"/>
    </location>
</feature>
<keyword evidence="3 5" id="KW-0663">Pyridoxal phosphate</keyword>
<evidence type="ECO:0000256" key="3">
    <source>
        <dbReference type="ARBA" id="ARBA00022898"/>
    </source>
</evidence>
<comment type="function">
    <text evidence="5">Catalyzes the interconversion of L-alanine and D-alanine. May also act on other amino acids.</text>
</comment>
<evidence type="ECO:0000256" key="5">
    <source>
        <dbReference type="HAMAP-Rule" id="MF_01201"/>
    </source>
</evidence>
<gene>
    <name evidence="9" type="ORF">AXX12_13775</name>
</gene>
<keyword evidence="10" id="KW-1185">Reference proteome</keyword>
<dbReference type="AlphaFoldDB" id="A0A154BMN0"/>
<dbReference type="GO" id="GO:0009252">
    <property type="term" value="P:peptidoglycan biosynthetic process"/>
    <property type="evidence" value="ECO:0007669"/>
    <property type="project" value="TreeGrafter"/>
</dbReference>
<evidence type="ECO:0000256" key="7">
    <source>
        <dbReference type="PIRSR" id="PIRSR600821-52"/>
    </source>
</evidence>
<dbReference type="Gene3D" id="2.40.37.10">
    <property type="entry name" value="Lyase, Ornithine Decarboxylase, Chain A, domain 1"/>
    <property type="match status" value="1"/>
</dbReference>
<dbReference type="InterPro" id="IPR000821">
    <property type="entry name" value="Ala_racemase"/>
</dbReference>
<dbReference type="InterPro" id="IPR001608">
    <property type="entry name" value="Ala_racemase_N"/>
</dbReference>
<organism evidence="9 10">
    <name type="scientific">Anaerosporomusa subterranea</name>
    <dbReference type="NCBI Taxonomy" id="1794912"/>
    <lineage>
        <taxon>Bacteria</taxon>
        <taxon>Bacillati</taxon>
        <taxon>Bacillota</taxon>
        <taxon>Negativicutes</taxon>
        <taxon>Acetonemataceae</taxon>
        <taxon>Anaerosporomusa</taxon>
    </lineage>
</organism>
<feature type="binding site" evidence="5 7">
    <location>
        <position position="133"/>
    </location>
    <ligand>
        <name>substrate</name>
    </ligand>
</feature>
<proteinExistence type="inferred from homology"/>
<accession>A0A154BMN0</accession>
<evidence type="ECO:0000313" key="10">
    <source>
        <dbReference type="Proteomes" id="UP000076268"/>
    </source>
</evidence>
<evidence type="ECO:0000259" key="8">
    <source>
        <dbReference type="SMART" id="SM01005"/>
    </source>
</evidence>
<dbReference type="GO" id="GO:0005829">
    <property type="term" value="C:cytosol"/>
    <property type="evidence" value="ECO:0007669"/>
    <property type="project" value="TreeGrafter"/>
</dbReference>
<dbReference type="FunFam" id="3.20.20.10:FF:000002">
    <property type="entry name" value="Alanine racemase"/>
    <property type="match status" value="1"/>
</dbReference>
<dbReference type="RefSeq" id="WP_066244826.1">
    <property type="nucleotide sequence ID" value="NZ_LSGP01000025.1"/>
</dbReference>
<comment type="caution">
    <text evidence="9">The sequence shown here is derived from an EMBL/GenBank/DDBJ whole genome shotgun (WGS) entry which is preliminary data.</text>
</comment>
<dbReference type="Pfam" id="PF00842">
    <property type="entry name" value="Ala_racemase_C"/>
    <property type="match status" value="1"/>
</dbReference>
<evidence type="ECO:0000256" key="4">
    <source>
        <dbReference type="ARBA" id="ARBA00023235"/>
    </source>
</evidence>
<feature type="active site" description="Proton acceptor; specific for L-alanine" evidence="5">
    <location>
        <position position="262"/>
    </location>
</feature>
<dbReference type="Pfam" id="PF01168">
    <property type="entry name" value="Ala_racemase_N"/>
    <property type="match status" value="1"/>
</dbReference>
<reference evidence="9 10" key="1">
    <citation type="submission" date="2016-02" db="EMBL/GenBank/DDBJ databases">
        <title>Anaerosporomusa subterraneum gen. nov., sp. nov., a spore-forming obligate anaerobe isolated from saprolite.</title>
        <authorList>
            <person name="Choi J.K."/>
            <person name="Shah M."/>
            <person name="Yee N."/>
        </authorList>
    </citation>
    <scope>NUCLEOTIDE SEQUENCE [LARGE SCALE GENOMIC DNA]</scope>
    <source>
        <strain evidence="9 10">RU4</strain>
    </source>
</reference>
<evidence type="ECO:0000256" key="6">
    <source>
        <dbReference type="PIRSR" id="PIRSR600821-50"/>
    </source>
</evidence>
<dbReference type="PROSITE" id="PS00395">
    <property type="entry name" value="ALANINE_RACEMASE"/>
    <property type="match status" value="1"/>
</dbReference>
<dbReference type="HAMAP" id="MF_01201">
    <property type="entry name" value="Ala_racemase"/>
    <property type="match status" value="1"/>
</dbReference>
<dbReference type="Gene3D" id="3.20.20.10">
    <property type="entry name" value="Alanine racemase"/>
    <property type="match status" value="1"/>
</dbReference>
<dbReference type="InterPro" id="IPR020622">
    <property type="entry name" value="Ala_racemase_pyridoxalP-BS"/>
</dbReference>
<dbReference type="SUPFAM" id="SSF50621">
    <property type="entry name" value="Alanine racemase C-terminal domain-like"/>
    <property type="match status" value="1"/>
</dbReference>
<dbReference type="SMART" id="SM01005">
    <property type="entry name" value="Ala_racemase_C"/>
    <property type="match status" value="1"/>
</dbReference>
<evidence type="ECO:0000256" key="2">
    <source>
        <dbReference type="ARBA" id="ARBA00001933"/>
    </source>
</evidence>
<dbReference type="PANTHER" id="PTHR30511:SF0">
    <property type="entry name" value="ALANINE RACEMASE, CATABOLIC-RELATED"/>
    <property type="match status" value="1"/>
</dbReference>
<dbReference type="STRING" id="1794912.AXX12_13775"/>
<dbReference type="PANTHER" id="PTHR30511">
    <property type="entry name" value="ALANINE RACEMASE"/>
    <property type="match status" value="1"/>
</dbReference>
<comment type="pathway">
    <text evidence="5">Amino-acid biosynthesis; D-alanine biosynthesis; D-alanine from L-alanine: step 1/1.</text>
</comment>
<dbReference type="FunFam" id="2.40.37.10:FF:000006">
    <property type="entry name" value="Alanine racemase"/>
    <property type="match status" value="1"/>
</dbReference>
<dbReference type="SUPFAM" id="SSF51419">
    <property type="entry name" value="PLP-binding barrel"/>
    <property type="match status" value="1"/>
</dbReference>
<comment type="catalytic activity">
    <reaction evidence="1 5">
        <text>L-alanine = D-alanine</text>
        <dbReference type="Rhea" id="RHEA:20249"/>
        <dbReference type="ChEBI" id="CHEBI:57416"/>
        <dbReference type="ChEBI" id="CHEBI:57972"/>
        <dbReference type="EC" id="5.1.1.1"/>
    </reaction>
</comment>
<dbReference type="InterPro" id="IPR009006">
    <property type="entry name" value="Ala_racemase/Decarboxylase_C"/>
</dbReference>
<feature type="domain" description="Alanine racemase C-terminal" evidence="8">
    <location>
        <begin position="241"/>
        <end position="369"/>
    </location>
</feature>
<dbReference type="OrthoDB" id="9813814at2"/>
<comment type="cofactor">
    <cofactor evidence="2 5 6">
        <name>pyridoxal 5'-phosphate</name>
        <dbReference type="ChEBI" id="CHEBI:597326"/>
    </cofactor>
</comment>